<dbReference type="GeneID" id="24165141"/>
<dbReference type="VEuPathDB" id="FungiDB:CIMG_13514"/>
<gene>
    <name evidence="1" type="ORF">CIMG_13514</name>
</gene>
<dbReference type="RefSeq" id="XP_001238915.2">
    <property type="nucleotide sequence ID" value="XM_001238914.2"/>
</dbReference>
<reference evidence="2" key="2">
    <citation type="journal article" date="2010" name="Genome Res.">
        <title>Population genomic sequencing of Coccidioides fungi reveals recent hybridization and transposon control.</title>
        <authorList>
            <person name="Neafsey D.E."/>
            <person name="Barker B.M."/>
            <person name="Sharpton T.J."/>
            <person name="Stajich J.E."/>
            <person name="Park D.J."/>
            <person name="Whiston E."/>
            <person name="Hung C.-Y."/>
            <person name="McMahan C."/>
            <person name="White J."/>
            <person name="Sykes S."/>
            <person name="Heiman D."/>
            <person name="Young S."/>
            <person name="Zeng Q."/>
            <person name="Abouelleil A."/>
            <person name="Aftuck L."/>
            <person name="Bessette D."/>
            <person name="Brown A."/>
            <person name="FitzGerald M."/>
            <person name="Lui A."/>
            <person name="Macdonald J.P."/>
            <person name="Priest M."/>
            <person name="Orbach M.J."/>
            <person name="Galgiani J.N."/>
            <person name="Kirkland T.N."/>
            <person name="Cole G.T."/>
            <person name="Birren B.W."/>
            <person name="Henn M.R."/>
            <person name="Taylor J.W."/>
            <person name="Rounsley S.D."/>
        </authorList>
    </citation>
    <scope>GENOME REANNOTATION</scope>
    <source>
        <strain evidence="2">RS</strain>
    </source>
</reference>
<proteinExistence type="predicted"/>
<dbReference type="Proteomes" id="UP000001261">
    <property type="component" value="Unassembled WGS sequence"/>
</dbReference>
<dbReference type="InParanoid" id="A0A0E1RUY8"/>
<keyword evidence="2" id="KW-1185">Reference proteome</keyword>
<dbReference type="EMBL" id="GG704915">
    <property type="protein sequence ID" value="EAS27332.2"/>
    <property type="molecule type" value="Genomic_DNA"/>
</dbReference>
<sequence>MRSKQYSIREKICTAQKHCQILKDHQKDIFKTGKADHKTCHNMLKRIQVKHEWQNSSKKNHKIIKDKVIEELMAKQFAKTRLKTKFMAHGYNYLAVVGVLREGVKKKIRRFLSQLQSLSEDNNSSSVPEKIEKDDFEIVVFSDENDEKNNKAEDD</sequence>
<reference evidence="2" key="1">
    <citation type="journal article" date="2009" name="Genome Res.">
        <title>Comparative genomic analyses of the human fungal pathogens Coccidioides and their relatives.</title>
        <authorList>
            <person name="Sharpton T.J."/>
            <person name="Stajich J.E."/>
            <person name="Rounsley S.D."/>
            <person name="Gardner M.J."/>
            <person name="Wortman J.R."/>
            <person name="Jordar V.S."/>
            <person name="Maiti R."/>
            <person name="Kodira C.D."/>
            <person name="Neafsey D.E."/>
            <person name="Zeng Q."/>
            <person name="Hung C.-Y."/>
            <person name="McMahan C."/>
            <person name="Muszewska A."/>
            <person name="Grynberg M."/>
            <person name="Mandel M.A."/>
            <person name="Kellner E.M."/>
            <person name="Barker B.M."/>
            <person name="Galgiani J.N."/>
            <person name="Orbach M.J."/>
            <person name="Kirkland T.N."/>
            <person name="Cole G.T."/>
            <person name="Henn M.R."/>
            <person name="Birren B.W."/>
            <person name="Taylor J.W."/>
        </authorList>
    </citation>
    <scope>NUCLEOTIDE SEQUENCE [LARGE SCALE GENOMIC DNA]</scope>
    <source>
        <strain evidence="2">RS</strain>
    </source>
</reference>
<organism evidence="1 2">
    <name type="scientific">Coccidioides immitis (strain RS)</name>
    <name type="common">Valley fever fungus</name>
    <dbReference type="NCBI Taxonomy" id="246410"/>
    <lineage>
        <taxon>Eukaryota</taxon>
        <taxon>Fungi</taxon>
        <taxon>Dikarya</taxon>
        <taxon>Ascomycota</taxon>
        <taxon>Pezizomycotina</taxon>
        <taxon>Eurotiomycetes</taxon>
        <taxon>Eurotiomycetidae</taxon>
        <taxon>Onygenales</taxon>
        <taxon>Onygenaceae</taxon>
        <taxon>Coccidioides</taxon>
    </lineage>
</organism>
<name>A0A0E1RUY8_COCIM</name>
<protein>
    <submittedName>
        <fullName evidence="1">Uncharacterized protein</fullName>
    </submittedName>
</protein>
<dbReference type="OMA" id="TKACERC"/>
<evidence type="ECO:0000313" key="1">
    <source>
        <dbReference type="EMBL" id="EAS27332.2"/>
    </source>
</evidence>
<dbReference type="KEGG" id="cim:CIMG_13514"/>
<evidence type="ECO:0000313" key="2">
    <source>
        <dbReference type="Proteomes" id="UP000001261"/>
    </source>
</evidence>
<dbReference type="AlphaFoldDB" id="A0A0E1RUY8"/>
<accession>A0A0E1RUY8</accession>